<accession>U7Q5U6</accession>
<feature type="compositionally biased region" description="Basic and acidic residues" evidence="1">
    <location>
        <begin position="25"/>
        <end position="46"/>
    </location>
</feature>
<keyword evidence="3" id="KW-1185">Reference proteome</keyword>
<feature type="region of interest" description="Disordered" evidence="1">
    <location>
        <begin position="525"/>
        <end position="558"/>
    </location>
</feature>
<feature type="compositionally biased region" description="Basic and acidic residues" evidence="1">
    <location>
        <begin position="54"/>
        <end position="63"/>
    </location>
</feature>
<feature type="compositionally biased region" description="Basic and acidic residues" evidence="1">
    <location>
        <begin position="525"/>
        <end position="536"/>
    </location>
</feature>
<dbReference type="eggNOG" id="ENOG502S0TP">
    <property type="taxonomic scope" value="Eukaryota"/>
</dbReference>
<feature type="region of interest" description="Disordered" evidence="1">
    <location>
        <begin position="407"/>
        <end position="426"/>
    </location>
</feature>
<dbReference type="Proteomes" id="UP000018087">
    <property type="component" value="Unassembled WGS sequence"/>
</dbReference>
<proteinExistence type="predicted"/>
<dbReference type="InterPro" id="IPR018606">
    <property type="entry name" value="Arb1"/>
</dbReference>
<feature type="region of interest" description="Disordered" evidence="1">
    <location>
        <begin position="1"/>
        <end position="110"/>
    </location>
</feature>
<dbReference type="Pfam" id="PF09692">
    <property type="entry name" value="Arb1"/>
    <property type="match status" value="1"/>
</dbReference>
<dbReference type="GO" id="GO:0031047">
    <property type="term" value="P:regulatory ncRNA-mediated gene silencing"/>
    <property type="evidence" value="ECO:0007669"/>
    <property type="project" value="InterPro"/>
</dbReference>
<evidence type="ECO:0008006" key="4">
    <source>
        <dbReference type="Google" id="ProtNLM"/>
    </source>
</evidence>
<dbReference type="HOGENOM" id="CLU_023193_2_0_1"/>
<evidence type="ECO:0000256" key="1">
    <source>
        <dbReference type="SAM" id="MobiDB-lite"/>
    </source>
</evidence>
<dbReference type="AlphaFoldDB" id="U7Q5U6"/>
<dbReference type="EMBL" id="KI440842">
    <property type="protein sequence ID" value="ERT03213.1"/>
    <property type="molecule type" value="Genomic_DNA"/>
</dbReference>
<gene>
    <name evidence="2" type="ORF">HMPREF1624_01519</name>
</gene>
<protein>
    <recommendedName>
        <fullName evidence="4">Argonaute siRNA chaperone complex subunit Arb1</fullName>
    </recommendedName>
</protein>
<name>U7Q5U6_SPOS1</name>
<evidence type="ECO:0000313" key="3">
    <source>
        <dbReference type="Proteomes" id="UP000018087"/>
    </source>
</evidence>
<sequence length="558" mass="61432">MPAAVEAQVAPGGDTTGAAPPFDNGHNDKTTSKLDPNRDAHADKAGRANLFEDAPSKDGDEKGNPSGIANGPGGLAHDPAQVVDMQEATVTGKKKRKSKSTAARGPTALPKRCGTGFEEYYAEPPLTVDEFEEELDLYHARIETCIQRYRARRRLDNDRTNLFNQYLRLGGIDCTPRMFNGAAGMEDGENLTKDDVRALTATDVVSRAGSKNSKYYASDNADLWTVDFSGVLSGFLSVTLRSIGGSNERLMKVGIDVVDNFLRYLQLHDVCPEYEADVKNARQICDKAQTELPNLLRALPLMPGQFNIACTKLFCKTAEHKAEHDGLDPLAVLTNKDWDAEHIFRATVALQDLVIGTRATTMAQVDMSSIQIVSTRELELEITKMVWPSSTMKRRYTAAIAEDTAKGEAAGGKKADTSTNDKSTSNKAVDADNIIRRAGVVITKHYRIEEGVANQPIPTEDELARRGRLRHALFLDVDLMDLLCPGMKLRVVMHELNSDLNFVSVVKELLPSFYTFLPQELMSDWKEPRPNEREGPSVDNPDADAEAEAANEEMEDDK</sequence>
<dbReference type="GO" id="GO:0033167">
    <property type="term" value="C:ARC complex"/>
    <property type="evidence" value="ECO:0007669"/>
    <property type="project" value="InterPro"/>
</dbReference>
<dbReference type="STRING" id="1391915.U7Q5U6"/>
<reference evidence="3" key="1">
    <citation type="journal article" date="2014" name="Genome Announc.">
        <title>Genome sequence of the pathogenic fungus Sporothrix schenckii (ATCC 58251).</title>
        <authorList>
            <person name="Cuomo C.A."/>
            <person name="Rodriguez-Del Valle N."/>
            <person name="Perez-Sanchez L."/>
            <person name="Abouelleil A."/>
            <person name="Goldberg J."/>
            <person name="Young S."/>
            <person name="Zeng Q."/>
            <person name="Birren B.W."/>
        </authorList>
    </citation>
    <scope>NUCLEOTIDE SEQUENCE [LARGE SCALE GENOMIC DNA]</scope>
    <source>
        <strain evidence="3">ATCC 58251 / de Perez 2211183</strain>
    </source>
</reference>
<organism evidence="2 3">
    <name type="scientific">Sporothrix schenckii (strain ATCC 58251 / de Perez 2211183)</name>
    <name type="common">Rose-picker's disease fungus</name>
    <dbReference type="NCBI Taxonomy" id="1391915"/>
    <lineage>
        <taxon>Eukaryota</taxon>
        <taxon>Fungi</taxon>
        <taxon>Dikarya</taxon>
        <taxon>Ascomycota</taxon>
        <taxon>Pezizomycotina</taxon>
        <taxon>Sordariomycetes</taxon>
        <taxon>Sordariomycetidae</taxon>
        <taxon>Ophiostomatales</taxon>
        <taxon>Ophiostomataceae</taxon>
        <taxon>Sporothrix</taxon>
    </lineage>
</organism>
<evidence type="ECO:0000313" key="2">
    <source>
        <dbReference type="EMBL" id="ERT03213.1"/>
    </source>
</evidence>
<feature type="compositionally biased region" description="Basic and acidic residues" evidence="1">
    <location>
        <begin position="407"/>
        <end position="416"/>
    </location>
</feature>
<feature type="compositionally biased region" description="Acidic residues" evidence="1">
    <location>
        <begin position="541"/>
        <end position="558"/>
    </location>
</feature>
<dbReference type="OrthoDB" id="435402at2759"/>